<evidence type="ECO:0000256" key="1">
    <source>
        <dbReference type="SAM" id="MobiDB-lite"/>
    </source>
</evidence>
<accession>A0ABR6ZV54</accession>
<evidence type="ECO:0000313" key="2">
    <source>
        <dbReference type="EMBL" id="MBC3919689.1"/>
    </source>
</evidence>
<dbReference type="EMBL" id="JACOGF010000011">
    <property type="protein sequence ID" value="MBC3919689.1"/>
    <property type="molecule type" value="Genomic_DNA"/>
</dbReference>
<proteinExistence type="predicted"/>
<feature type="compositionally biased region" description="Polar residues" evidence="1">
    <location>
        <begin position="1"/>
        <end position="17"/>
    </location>
</feature>
<protein>
    <recommendedName>
        <fullName evidence="4">Histone H1-like nucleoprotein HC2</fullName>
    </recommendedName>
</protein>
<comment type="caution">
    <text evidence="2">The sequence shown here is derived from an EMBL/GenBank/DDBJ whole genome shotgun (WGS) entry which is preliminary data.</text>
</comment>
<feature type="compositionally biased region" description="Pro residues" evidence="1">
    <location>
        <begin position="52"/>
        <end position="70"/>
    </location>
</feature>
<dbReference type="Proteomes" id="UP000650424">
    <property type="component" value="Unassembled WGS sequence"/>
</dbReference>
<evidence type="ECO:0000313" key="3">
    <source>
        <dbReference type="Proteomes" id="UP000650424"/>
    </source>
</evidence>
<gene>
    <name evidence="2" type="ORF">H8L32_19590</name>
</gene>
<feature type="region of interest" description="Disordered" evidence="1">
    <location>
        <begin position="1"/>
        <end position="20"/>
    </location>
</feature>
<sequence length="170" mass="17538">MATATSKKPNPVNSVVASTPKKVAVRKSPVAAVKKAVVAKSVSVEKTAPKLAPKPAPKAKPAPVTKPAPAPKAVKAAEVKVVVPAAKLIAVPVEKVKKAKLVRDSFTMPESEYAALGAVKKACLKAGVEVKKSQLLRIGVALLSKTDVPALKKLIAGLAPLKAGRPKKEK</sequence>
<feature type="region of interest" description="Disordered" evidence="1">
    <location>
        <begin position="48"/>
        <end position="70"/>
    </location>
</feature>
<reference evidence="2 3" key="1">
    <citation type="submission" date="2020-08" db="EMBL/GenBank/DDBJ databases">
        <title>Novel species isolated from subtropical streams in China.</title>
        <authorList>
            <person name="Lu H."/>
        </authorList>
    </citation>
    <scope>NUCLEOTIDE SEQUENCE [LARGE SCALE GENOMIC DNA]</scope>
    <source>
        <strain evidence="2 3">CY18W</strain>
    </source>
</reference>
<name>A0ABR6ZV54_9BURK</name>
<dbReference type="RefSeq" id="WP_186948959.1">
    <property type="nucleotide sequence ID" value="NZ_JACOGF010000011.1"/>
</dbReference>
<keyword evidence="3" id="KW-1185">Reference proteome</keyword>
<organism evidence="2 3">
    <name type="scientific">Undibacterium hunanense</name>
    <dbReference type="NCBI Taxonomy" id="2762292"/>
    <lineage>
        <taxon>Bacteria</taxon>
        <taxon>Pseudomonadati</taxon>
        <taxon>Pseudomonadota</taxon>
        <taxon>Betaproteobacteria</taxon>
        <taxon>Burkholderiales</taxon>
        <taxon>Oxalobacteraceae</taxon>
        <taxon>Undibacterium</taxon>
    </lineage>
</organism>
<evidence type="ECO:0008006" key="4">
    <source>
        <dbReference type="Google" id="ProtNLM"/>
    </source>
</evidence>